<evidence type="ECO:0000256" key="1">
    <source>
        <dbReference type="ARBA" id="ARBA00023015"/>
    </source>
</evidence>
<dbReference type="CDD" id="cd00067">
    <property type="entry name" value="GAL4"/>
    <property type="match status" value="1"/>
</dbReference>
<keyword evidence="8" id="KW-1185">Reference proteome</keyword>
<dbReference type="Pfam" id="PF00172">
    <property type="entry name" value="Zn_clus"/>
    <property type="match status" value="1"/>
</dbReference>
<reference evidence="7" key="1">
    <citation type="journal article" date="2020" name="BMC Genomics">
        <title>Correction to: Identification and distribution of gene clusters required for synthesis of sphingolipid metabolism inhibitors in diverse species of the filamentous fungus Fusarium.</title>
        <authorList>
            <person name="Kim H.S."/>
            <person name="Lohmar J.M."/>
            <person name="Busman M."/>
            <person name="Brown D.W."/>
            <person name="Naumann T.A."/>
            <person name="Divon H.H."/>
            <person name="Lysoe E."/>
            <person name="Uhlig S."/>
            <person name="Proctor R.H."/>
        </authorList>
    </citation>
    <scope>NUCLEOTIDE SEQUENCE</scope>
    <source>
        <strain evidence="7">NRRL 45417</strain>
    </source>
</reference>
<evidence type="ECO:0000259" key="6">
    <source>
        <dbReference type="PROSITE" id="PS50048"/>
    </source>
</evidence>
<keyword evidence="4" id="KW-0539">Nucleus</keyword>
<dbReference type="Gene3D" id="4.10.240.10">
    <property type="entry name" value="Zn(2)-C6 fungal-type DNA-binding domain"/>
    <property type="match status" value="1"/>
</dbReference>
<evidence type="ECO:0000256" key="2">
    <source>
        <dbReference type="ARBA" id="ARBA00023125"/>
    </source>
</evidence>
<dbReference type="GO" id="GO:0008270">
    <property type="term" value="F:zinc ion binding"/>
    <property type="evidence" value="ECO:0007669"/>
    <property type="project" value="InterPro"/>
</dbReference>
<evidence type="ECO:0000313" key="7">
    <source>
        <dbReference type="EMBL" id="KAF4945965.1"/>
    </source>
</evidence>
<dbReference type="InterPro" id="IPR001138">
    <property type="entry name" value="Zn2Cys6_DnaBD"/>
</dbReference>
<feature type="region of interest" description="Disordered" evidence="5">
    <location>
        <begin position="179"/>
        <end position="203"/>
    </location>
</feature>
<dbReference type="GO" id="GO:0000981">
    <property type="term" value="F:DNA-binding transcription factor activity, RNA polymerase II-specific"/>
    <property type="evidence" value="ECO:0007669"/>
    <property type="project" value="InterPro"/>
</dbReference>
<keyword evidence="2" id="KW-0238">DNA-binding</keyword>
<dbReference type="PANTHER" id="PTHR31069">
    <property type="entry name" value="OLEATE-ACTIVATED TRANSCRIPTION FACTOR 1-RELATED"/>
    <property type="match status" value="1"/>
</dbReference>
<protein>
    <recommendedName>
        <fullName evidence="6">Zn(2)-C6 fungal-type domain-containing protein</fullName>
    </recommendedName>
</protein>
<evidence type="ECO:0000256" key="4">
    <source>
        <dbReference type="ARBA" id="ARBA00023242"/>
    </source>
</evidence>
<evidence type="ECO:0000256" key="5">
    <source>
        <dbReference type="SAM" id="MobiDB-lite"/>
    </source>
</evidence>
<dbReference type="EMBL" id="JABFAI010000343">
    <property type="protein sequence ID" value="KAF4945965.1"/>
    <property type="molecule type" value="Genomic_DNA"/>
</dbReference>
<evidence type="ECO:0000256" key="3">
    <source>
        <dbReference type="ARBA" id="ARBA00023163"/>
    </source>
</evidence>
<dbReference type="Proteomes" id="UP000604273">
    <property type="component" value="Unassembled WGS sequence"/>
</dbReference>
<accession>A0A8H4WQB3</accession>
<evidence type="ECO:0000313" key="8">
    <source>
        <dbReference type="Proteomes" id="UP000604273"/>
    </source>
</evidence>
<dbReference type="PANTHER" id="PTHR31069:SF31">
    <property type="entry name" value="MONODICTYPHENONE CLUSTER TRANSCRIPTION FACTOR-RELATED"/>
    <property type="match status" value="1"/>
</dbReference>
<name>A0A8H4WQB3_9HYPO</name>
<dbReference type="SUPFAM" id="SSF57701">
    <property type="entry name" value="Zn2/Cys6 DNA-binding domain"/>
    <property type="match status" value="1"/>
</dbReference>
<dbReference type="InterPro" id="IPR036864">
    <property type="entry name" value="Zn2-C6_fun-type_DNA-bd_sf"/>
</dbReference>
<reference evidence="7" key="2">
    <citation type="submission" date="2020-05" db="EMBL/GenBank/DDBJ databases">
        <authorList>
            <person name="Kim H.-S."/>
            <person name="Proctor R.H."/>
            <person name="Brown D.W."/>
        </authorList>
    </citation>
    <scope>NUCLEOTIDE SEQUENCE</scope>
    <source>
        <strain evidence="7">NRRL 45417</strain>
    </source>
</reference>
<dbReference type="AlphaFoldDB" id="A0A8H4WQB3"/>
<proteinExistence type="predicted"/>
<dbReference type="SMART" id="SM00066">
    <property type="entry name" value="GAL4"/>
    <property type="match status" value="1"/>
</dbReference>
<comment type="caution">
    <text evidence="7">The sequence shown here is derived from an EMBL/GenBank/DDBJ whole genome shotgun (WGS) entry which is preliminary data.</text>
</comment>
<dbReference type="OrthoDB" id="2943660at2759"/>
<keyword evidence="3" id="KW-0804">Transcription</keyword>
<keyword evidence="1" id="KW-0805">Transcription regulation</keyword>
<feature type="domain" description="Zn(2)-C6 fungal-type" evidence="6">
    <location>
        <begin position="9"/>
        <end position="39"/>
    </location>
</feature>
<organism evidence="7 8">
    <name type="scientific">Fusarium gaditjirri</name>
    <dbReference type="NCBI Taxonomy" id="282569"/>
    <lineage>
        <taxon>Eukaryota</taxon>
        <taxon>Fungi</taxon>
        <taxon>Dikarya</taxon>
        <taxon>Ascomycota</taxon>
        <taxon>Pezizomycotina</taxon>
        <taxon>Sordariomycetes</taxon>
        <taxon>Hypocreomycetidae</taxon>
        <taxon>Hypocreales</taxon>
        <taxon>Nectriaceae</taxon>
        <taxon>Fusarium</taxon>
        <taxon>Fusarium nisikadoi species complex</taxon>
    </lineage>
</organism>
<dbReference type="GO" id="GO:0003677">
    <property type="term" value="F:DNA binding"/>
    <property type="evidence" value="ECO:0007669"/>
    <property type="project" value="UniProtKB-KW"/>
</dbReference>
<dbReference type="PROSITE" id="PS50048">
    <property type="entry name" value="ZN2_CY6_FUNGAL_2"/>
    <property type="match status" value="1"/>
</dbReference>
<sequence length="416" mass="45592">MVVPKLRGCCDGCTKSKLKCSGEMPSCQRCRIRGLDCVYSKARRAGRPRLKPKPSKASLLSSVDQKPQADIIARYSDQPFNSLQGSNADLSLPSIPDIVYYSPDCQDITFLTQDPWASTQYLDSDVTQPSSVCDFDDSMLQDMLLDNTEGFASSSPGSLKQEWSQGNALFSETLEDTCLGHGATSEGPPNHTSSSPSGFYAITSEDTDKTAGHLSEVDMEINSIMATITEIAKQPVGSRHLHNDLCTTSWPQLLNKSQLLMYIAGPGKPSLLRLDAVLQVSSTAEQVQRRMSTCPTCMSRAMELSSTLALLYDWISSQIAYALENPAVIHNCRLTIGNSTLTGHNGIIGMYELVKYRITRAIRVIERMKNTDSTVGEGEPGQLYQVARLMLEVAESRLEAVSGMIDLLESEQFCSL</sequence>
<dbReference type="PRINTS" id="PR00755">
    <property type="entry name" value="AFLATOXINBRP"/>
</dbReference>
<dbReference type="InterPro" id="IPR050675">
    <property type="entry name" value="OAF3"/>
</dbReference>
<gene>
    <name evidence="7" type="ORF">FGADI_11538</name>
</gene>